<dbReference type="Proteomes" id="UP000199025">
    <property type="component" value="Unassembled WGS sequence"/>
</dbReference>
<dbReference type="InterPro" id="IPR051020">
    <property type="entry name" value="ALDH-related_metabolic_enz"/>
</dbReference>
<sequence>MATAFPSHDETRAEMARLVEAAVKTADIAADDELIVRDPDDGSAVASLPQQDHRAVEAAVTAASTADVPLPLDERIRILEAVVGIVSAEFDVFAHVIMSEGVKTIREARAEVDRCIETLKLSAEAARTVAGQLIPVNSTRRLRAHTGYYRYRPLGVVAALTPYNDPLNLVAHKVGPSFAAGNHTILRPDERTPVSALLLCHAFWRAGTPLPQLQIVLGEGKTVVPPLVSDPRVRAITATGGQRLRREIERVAGARRILLELGGVSPAIVTRDADLALAATRLADAARGAAGQNCLHPQAVFVERPVHTEFLRLLSEQLEKTVSGPKADPATDMGPLIDTAAVSRVDALAADALDRGASPVYRGPEALSSLHRPLLVLRDVPGDARLWHEEVFGPVTATRPVDDLDQALALARGTSGLQTSVFTSRLDTAATAAAVLPHASVVVNDTDTRFDGMPFGGDGSAGLGREGPSFALRELSSVQSVHHNQPIERHLPR</sequence>
<evidence type="ECO:0000256" key="2">
    <source>
        <dbReference type="ARBA" id="ARBA00023002"/>
    </source>
</evidence>
<dbReference type="InterPro" id="IPR016163">
    <property type="entry name" value="Ald_DH_C"/>
</dbReference>
<dbReference type="AlphaFoldDB" id="A0A1I4BMM7"/>
<accession>A0A1I4BMM7</accession>
<evidence type="ECO:0000313" key="4">
    <source>
        <dbReference type="EMBL" id="SFK69239.1"/>
    </source>
</evidence>
<reference evidence="4 5" key="1">
    <citation type="submission" date="2016-10" db="EMBL/GenBank/DDBJ databases">
        <authorList>
            <person name="de Groot N.N."/>
        </authorList>
    </citation>
    <scope>NUCLEOTIDE SEQUENCE [LARGE SCALE GENOMIC DNA]</scope>
    <source>
        <strain evidence="4 5">DSM 44468</strain>
    </source>
</reference>
<dbReference type="EMBL" id="FORP01000029">
    <property type="protein sequence ID" value="SFK69239.1"/>
    <property type="molecule type" value="Genomic_DNA"/>
</dbReference>
<comment type="similarity">
    <text evidence="1">Belongs to the aldehyde dehydrogenase family.</text>
</comment>
<feature type="domain" description="Aldehyde dehydrogenase" evidence="3">
    <location>
        <begin position="32"/>
        <end position="481"/>
    </location>
</feature>
<dbReference type="InterPro" id="IPR016161">
    <property type="entry name" value="Ald_DH/histidinol_DH"/>
</dbReference>
<keyword evidence="5" id="KW-1185">Reference proteome</keyword>
<keyword evidence="2" id="KW-0560">Oxidoreductase</keyword>
<dbReference type="Pfam" id="PF00171">
    <property type="entry name" value="Aldedh"/>
    <property type="match status" value="1"/>
</dbReference>
<dbReference type="RefSeq" id="WP_091515186.1">
    <property type="nucleotide sequence ID" value="NZ_CBDQZW010000084.1"/>
</dbReference>
<dbReference type="PANTHER" id="PTHR42991:SF1">
    <property type="entry name" value="ALDEHYDE DEHYDROGENASE"/>
    <property type="match status" value="1"/>
</dbReference>
<dbReference type="Gene3D" id="3.40.605.10">
    <property type="entry name" value="Aldehyde Dehydrogenase, Chain A, domain 1"/>
    <property type="match status" value="1"/>
</dbReference>
<evidence type="ECO:0000259" key="3">
    <source>
        <dbReference type="Pfam" id="PF00171"/>
    </source>
</evidence>
<dbReference type="Gene3D" id="3.40.309.10">
    <property type="entry name" value="Aldehyde Dehydrogenase, Chain A, domain 2"/>
    <property type="match status" value="1"/>
</dbReference>
<dbReference type="InterPro" id="IPR016162">
    <property type="entry name" value="Ald_DH_N"/>
</dbReference>
<name>A0A1I4BMM7_9PSEU</name>
<dbReference type="GO" id="GO:0008911">
    <property type="term" value="F:lactaldehyde dehydrogenase (NAD+) activity"/>
    <property type="evidence" value="ECO:0007669"/>
    <property type="project" value="TreeGrafter"/>
</dbReference>
<proteinExistence type="inferred from homology"/>
<evidence type="ECO:0000313" key="5">
    <source>
        <dbReference type="Proteomes" id="UP000199025"/>
    </source>
</evidence>
<dbReference type="SUPFAM" id="SSF53720">
    <property type="entry name" value="ALDH-like"/>
    <property type="match status" value="1"/>
</dbReference>
<dbReference type="OrthoDB" id="6882680at2"/>
<protein>
    <submittedName>
        <fullName evidence="4">Glyceraldehyde-3-phosphate dehydrogenase (NADP+)</fullName>
    </submittedName>
</protein>
<evidence type="ECO:0000256" key="1">
    <source>
        <dbReference type="ARBA" id="ARBA00009986"/>
    </source>
</evidence>
<gene>
    <name evidence="4" type="ORF">SAMN05421835_12910</name>
</gene>
<organism evidence="4 5">
    <name type="scientific">Amycolatopsis sacchari</name>
    <dbReference type="NCBI Taxonomy" id="115433"/>
    <lineage>
        <taxon>Bacteria</taxon>
        <taxon>Bacillati</taxon>
        <taxon>Actinomycetota</taxon>
        <taxon>Actinomycetes</taxon>
        <taxon>Pseudonocardiales</taxon>
        <taxon>Pseudonocardiaceae</taxon>
        <taxon>Amycolatopsis</taxon>
    </lineage>
</organism>
<dbReference type="InterPro" id="IPR015590">
    <property type="entry name" value="Aldehyde_DH_dom"/>
</dbReference>
<dbReference type="STRING" id="115433.SAMN05421835_12910"/>
<dbReference type="PANTHER" id="PTHR42991">
    <property type="entry name" value="ALDEHYDE DEHYDROGENASE"/>
    <property type="match status" value="1"/>
</dbReference>